<name>A0A3N4IVT0_9PEZI</name>
<dbReference type="SUPFAM" id="SSF52540">
    <property type="entry name" value="P-loop containing nucleoside triphosphate hydrolases"/>
    <property type="match status" value="1"/>
</dbReference>
<protein>
    <recommendedName>
        <fullName evidence="2">Nephrocystin 3-like N-terminal domain-containing protein</fullName>
    </recommendedName>
</protein>
<accession>A0A3N4IVT0</accession>
<evidence type="ECO:0000313" key="3">
    <source>
        <dbReference type="EMBL" id="RPA88350.1"/>
    </source>
</evidence>
<dbReference type="Gene3D" id="3.40.50.300">
    <property type="entry name" value="P-loop containing nucleotide triphosphate hydrolases"/>
    <property type="match status" value="1"/>
</dbReference>
<dbReference type="Proteomes" id="UP000276215">
    <property type="component" value="Unassembled WGS sequence"/>
</dbReference>
<dbReference type="EMBL" id="ML121359">
    <property type="protein sequence ID" value="RPA88350.1"/>
    <property type="molecule type" value="Genomic_DNA"/>
</dbReference>
<sequence>MSQYHHNNNTHSFNNTNSFNKVLNNCTITDDQSRILTWLSPLEPRLRHQGVQESRVENVGEWLLQTPVFKSWYTGSGGDESDNSVLFCYGDPGVGKTYISSLVIDHLCDRAREQNAIVACFYFDFAAQKEQSLNSMLGALLKQVVSGLGETPEDIMLQTTTSSRRTFICIDALDECVA</sequence>
<organism evidence="3 4">
    <name type="scientific">Choiromyces venosus 120613-1</name>
    <dbReference type="NCBI Taxonomy" id="1336337"/>
    <lineage>
        <taxon>Eukaryota</taxon>
        <taxon>Fungi</taxon>
        <taxon>Dikarya</taxon>
        <taxon>Ascomycota</taxon>
        <taxon>Pezizomycotina</taxon>
        <taxon>Pezizomycetes</taxon>
        <taxon>Pezizales</taxon>
        <taxon>Tuberaceae</taxon>
        <taxon>Choiromyces</taxon>
    </lineage>
</organism>
<evidence type="ECO:0000259" key="2">
    <source>
        <dbReference type="Pfam" id="PF24883"/>
    </source>
</evidence>
<gene>
    <name evidence="3" type="ORF">L873DRAFT_1756068</name>
</gene>
<evidence type="ECO:0000313" key="4">
    <source>
        <dbReference type="Proteomes" id="UP000276215"/>
    </source>
</evidence>
<keyword evidence="1" id="KW-0677">Repeat</keyword>
<dbReference type="OrthoDB" id="195446at2759"/>
<reference evidence="3 4" key="1">
    <citation type="journal article" date="2018" name="Nat. Ecol. Evol.">
        <title>Pezizomycetes genomes reveal the molecular basis of ectomycorrhizal truffle lifestyle.</title>
        <authorList>
            <person name="Murat C."/>
            <person name="Payen T."/>
            <person name="Noel B."/>
            <person name="Kuo A."/>
            <person name="Morin E."/>
            <person name="Chen J."/>
            <person name="Kohler A."/>
            <person name="Krizsan K."/>
            <person name="Balestrini R."/>
            <person name="Da Silva C."/>
            <person name="Montanini B."/>
            <person name="Hainaut M."/>
            <person name="Levati E."/>
            <person name="Barry K.W."/>
            <person name="Belfiori B."/>
            <person name="Cichocki N."/>
            <person name="Clum A."/>
            <person name="Dockter R.B."/>
            <person name="Fauchery L."/>
            <person name="Guy J."/>
            <person name="Iotti M."/>
            <person name="Le Tacon F."/>
            <person name="Lindquist E.A."/>
            <person name="Lipzen A."/>
            <person name="Malagnac F."/>
            <person name="Mello A."/>
            <person name="Molinier V."/>
            <person name="Miyauchi S."/>
            <person name="Poulain J."/>
            <person name="Riccioni C."/>
            <person name="Rubini A."/>
            <person name="Sitrit Y."/>
            <person name="Splivallo R."/>
            <person name="Traeger S."/>
            <person name="Wang M."/>
            <person name="Zifcakova L."/>
            <person name="Wipf D."/>
            <person name="Zambonelli A."/>
            <person name="Paolocci F."/>
            <person name="Nowrousian M."/>
            <person name="Ottonello S."/>
            <person name="Baldrian P."/>
            <person name="Spatafora J.W."/>
            <person name="Henrissat B."/>
            <person name="Nagy L.G."/>
            <person name="Aury J.M."/>
            <person name="Wincker P."/>
            <person name="Grigoriev I.V."/>
            <person name="Bonfante P."/>
            <person name="Martin F.M."/>
        </authorList>
    </citation>
    <scope>NUCLEOTIDE SEQUENCE [LARGE SCALE GENOMIC DNA]</scope>
    <source>
        <strain evidence="3 4">120613-1</strain>
    </source>
</reference>
<evidence type="ECO:0000256" key="1">
    <source>
        <dbReference type="ARBA" id="ARBA00022737"/>
    </source>
</evidence>
<feature type="domain" description="Nephrocystin 3-like N-terminal" evidence="2">
    <location>
        <begin position="59"/>
        <end position="156"/>
    </location>
</feature>
<dbReference type="Pfam" id="PF24883">
    <property type="entry name" value="NPHP3_N"/>
    <property type="match status" value="1"/>
</dbReference>
<dbReference type="PANTHER" id="PTHR10039:SF15">
    <property type="entry name" value="NACHT DOMAIN-CONTAINING PROTEIN"/>
    <property type="match status" value="1"/>
</dbReference>
<keyword evidence="4" id="KW-1185">Reference proteome</keyword>
<proteinExistence type="predicted"/>
<dbReference type="STRING" id="1336337.A0A3N4IVT0"/>
<dbReference type="InterPro" id="IPR027417">
    <property type="entry name" value="P-loop_NTPase"/>
</dbReference>
<dbReference type="PANTHER" id="PTHR10039">
    <property type="entry name" value="AMELOGENIN"/>
    <property type="match status" value="1"/>
</dbReference>
<dbReference type="AlphaFoldDB" id="A0A3N4IVT0"/>
<dbReference type="InterPro" id="IPR056884">
    <property type="entry name" value="NPHP3-like_N"/>
</dbReference>
<feature type="non-terminal residue" evidence="3">
    <location>
        <position position="178"/>
    </location>
</feature>